<evidence type="ECO:0000256" key="1">
    <source>
        <dbReference type="ARBA" id="ARBA00004141"/>
    </source>
</evidence>
<feature type="transmembrane region" description="Helical" evidence="7">
    <location>
        <begin position="400"/>
        <end position="422"/>
    </location>
</feature>
<dbReference type="GO" id="GO:0016020">
    <property type="term" value="C:membrane"/>
    <property type="evidence" value="ECO:0007669"/>
    <property type="project" value="UniProtKB-SubCell"/>
</dbReference>
<organism evidence="8 9">
    <name type="scientific">Tolypocladium ophioglossoides (strain CBS 100239)</name>
    <name type="common">Snaketongue truffleclub</name>
    <name type="synonym">Elaphocordyceps ophioglossoides</name>
    <dbReference type="NCBI Taxonomy" id="1163406"/>
    <lineage>
        <taxon>Eukaryota</taxon>
        <taxon>Fungi</taxon>
        <taxon>Dikarya</taxon>
        <taxon>Ascomycota</taxon>
        <taxon>Pezizomycotina</taxon>
        <taxon>Sordariomycetes</taxon>
        <taxon>Hypocreomycetidae</taxon>
        <taxon>Hypocreales</taxon>
        <taxon>Ophiocordycipitaceae</taxon>
        <taxon>Tolypocladium</taxon>
    </lineage>
</organism>
<dbReference type="STRING" id="1163406.A0A0L0NHR1"/>
<keyword evidence="3 7" id="KW-0812">Transmembrane</keyword>
<feature type="region of interest" description="Disordered" evidence="6">
    <location>
        <begin position="621"/>
        <end position="662"/>
    </location>
</feature>
<evidence type="ECO:0000256" key="4">
    <source>
        <dbReference type="ARBA" id="ARBA00022989"/>
    </source>
</evidence>
<evidence type="ECO:0000256" key="6">
    <source>
        <dbReference type="SAM" id="MobiDB-lite"/>
    </source>
</evidence>
<dbReference type="GO" id="GO:0012505">
    <property type="term" value="C:endomembrane system"/>
    <property type="evidence" value="ECO:0007669"/>
    <property type="project" value="TreeGrafter"/>
</dbReference>
<evidence type="ECO:0000256" key="5">
    <source>
        <dbReference type="ARBA" id="ARBA00023136"/>
    </source>
</evidence>
<feature type="transmembrane region" description="Helical" evidence="7">
    <location>
        <begin position="518"/>
        <end position="539"/>
    </location>
</feature>
<reference evidence="8 9" key="1">
    <citation type="journal article" date="2015" name="BMC Genomics">
        <title>The genome of the truffle-parasite Tolypocladium ophioglossoides and the evolution of antifungal peptaibiotics.</title>
        <authorList>
            <person name="Quandt C.A."/>
            <person name="Bushley K.E."/>
            <person name="Spatafora J.W."/>
        </authorList>
    </citation>
    <scope>NUCLEOTIDE SEQUENCE [LARGE SCALE GENOMIC DNA]</scope>
    <source>
        <strain evidence="8 9">CBS 100239</strain>
    </source>
</reference>
<feature type="region of interest" description="Disordered" evidence="6">
    <location>
        <begin position="1"/>
        <end position="20"/>
    </location>
</feature>
<keyword evidence="5 7" id="KW-0472">Membrane</keyword>
<keyword evidence="9" id="KW-1185">Reference proteome</keyword>
<evidence type="ECO:0000256" key="7">
    <source>
        <dbReference type="SAM" id="Phobius"/>
    </source>
</evidence>
<comment type="similarity">
    <text evidence="2">Belongs to the CLPTM1 family.</text>
</comment>
<gene>
    <name evidence="8" type="ORF">TOPH_01476</name>
</gene>
<keyword evidence="4 7" id="KW-1133">Transmembrane helix</keyword>
<evidence type="ECO:0000256" key="2">
    <source>
        <dbReference type="ARBA" id="ARBA00009310"/>
    </source>
</evidence>
<evidence type="ECO:0000313" key="8">
    <source>
        <dbReference type="EMBL" id="KND93631.1"/>
    </source>
</evidence>
<feature type="transmembrane region" description="Helical" evidence="7">
    <location>
        <begin position="493"/>
        <end position="512"/>
    </location>
</feature>
<sequence length="662" mass="73918">MPSAPAGAVAGQPQQQQSQGSGFSFNKLLLGGSVYFGLNFLLSYVTQKDQRGVPHTDPATGKTVTVAANTGDIPPYEFRPRELDEGARVSPIPRKIAPIWPQDSHVDIVVTLSPSFNPTPISETPAEFVVLQEKDFRMSNSSDTRSIDTTFTVPGAVQSNGTLWGHFYIGLAGSNLDPKQPGFDPGRAYHFAYPLTQYLPRKKLAKTRSLLEGRRDPATEEPEVEEPTGPIITNHYHPNASFAFVPAMGVKDFTQLHPAIKQFLRLESTGARDGSGENGWYYPLLFVNTFWQLTSHMTPLNDTVKELPLHIDLKNMPFWQFQILASIEMNSKENARQAAFGSSLPGGGDGTEIEMVKEIFIDTNPILLAITALVTVAHVILETLAFGSDIAHYRKKKDNVGISVRSILANVFMQAVIFLYLLDNSQNTSWMILGSQVVGIVIELWKVTTVVDVRLRPTPAGSWLPYSIIFEDKHKLTETEEKTKEYDEIAFRYMYMAAVPLLIAYGIYSLVYETHKSWYSFVITTLVGSVYTYGFLMMVPSLYINYRLKSVAHLPAKAMMYKFLNTFIDDLFAFTIKMPILHRLATFRDDIIFFVYLYQNWAYKTDYTRVNEFGQGGDEDEAAAVAKKDKEGAEAEELPAGAANKVEGKATGRDAGKATKRR</sequence>
<protein>
    <submittedName>
        <fullName evidence="8">Cleft lip and palate transmembrane protein 1</fullName>
    </submittedName>
</protein>
<feature type="region of interest" description="Disordered" evidence="6">
    <location>
        <begin position="212"/>
        <end position="231"/>
    </location>
</feature>
<comment type="caution">
    <text evidence="8">The sequence shown here is derived from an EMBL/GenBank/DDBJ whole genome shotgun (WGS) entry which is preliminary data.</text>
</comment>
<dbReference type="Pfam" id="PF05602">
    <property type="entry name" value="CLPTM1"/>
    <property type="match status" value="1"/>
</dbReference>
<evidence type="ECO:0000256" key="3">
    <source>
        <dbReference type="ARBA" id="ARBA00022692"/>
    </source>
</evidence>
<dbReference type="InterPro" id="IPR008429">
    <property type="entry name" value="CLPTM1"/>
</dbReference>
<accession>A0A0L0NHR1</accession>
<dbReference type="Proteomes" id="UP000036947">
    <property type="component" value="Unassembled WGS sequence"/>
</dbReference>
<dbReference type="PANTHER" id="PTHR21347">
    <property type="entry name" value="CLEFT LIP AND PALATE ASSOCIATED TRANSMEMBRANE PROTEIN-RELATED"/>
    <property type="match status" value="1"/>
</dbReference>
<dbReference type="EMBL" id="LFRF01000003">
    <property type="protein sequence ID" value="KND93631.1"/>
    <property type="molecule type" value="Genomic_DNA"/>
</dbReference>
<comment type="subcellular location">
    <subcellularLocation>
        <location evidence="1">Membrane</location>
        <topology evidence="1">Multi-pass membrane protein</topology>
    </subcellularLocation>
</comment>
<dbReference type="AlphaFoldDB" id="A0A0L0NHR1"/>
<dbReference type="PANTHER" id="PTHR21347:SF0">
    <property type="entry name" value="LIPID SCRAMBLASE CLPTM1L"/>
    <property type="match status" value="1"/>
</dbReference>
<name>A0A0L0NHR1_TOLOC</name>
<feature type="transmembrane region" description="Helical" evidence="7">
    <location>
        <begin position="366"/>
        <end position="388"/>
    </location>
</feature>
<evidence type="ECO:0000313" key="9">
    <source>
        <dbReference type="Proteomes" id="UP000036947"/>
    </source>
</evidence>
<dbReference type="OrthoDB" id="378564at2759"/>
<feature type="compositionally biased region" description="Basic and acidic residues" evidence="6">
    <location>
        <begin position="646"/>
        <end position="662"/>
    </location>
</feature>
<proteinExistence type="inferred from homology"/>